<evidence type="ECO:0000256" key="4">
    <source>
        <dbReference type="ARBA" id="ARBA00022795"/>
    </source>
</evidence>
<keyword evidence="7" id="KW-0969">Cilium</keyword>
<dbReference type="GO" id="GO:0071973">
    <property type="term" value="P:bacterial-type flagellum-dependent cell motility"/>
    <property type="evidence" value="ECO:0007669"/>
    <property type="project" value="TreeGrafter"/>
</dbReference>
<keyword evidence="5" id="KW-0143">Chaperone</keyword>
<dbReference type="STRING" id="1555112.LIP_2962"/>
<dbReference type="CDD" id="cd16098">
    <property type="entry name" value="FliS"/>
    <property type="match status" value="1"/>
</dbReference>
<keyword evidence="8" id="KW-1185">Reference proteome</keyword>
<evidence type="ECO:0000256" key="5">
    <source>
        <dbReference type="ARBA" id="ARBA00023186"/>
    </source>
</evidence>
<dbReference type="PIRSF" id="PIRSF039090">
    <property type="entry name" value="Flis"/>
    <property type="match status" value="1"/>
</dbReference>
<accession>A0A0K2SNW3</accession>
<dbReference type="Pfam" id="PF02561">
    <property type="entry name" value="FliS"/>
    <property type="match status" value="1"/>
</dbReference>
<keyword evidence="4 6" id="KW-1005">Bacterial flagellum biogenesis</keyword>
<dbReference type="PANTHER" id="PTHR34773:SF1">
    <property type="entry name" value="FLAGELLAR SECRETION CHAPERONE FLIS"/>
    <property type="match status" value="1"/>
</dbReference>
<reference evidence="8" key="1">
    <citation type="submission" date="2015-07" db="EMBL/GenBank/DDBJ databases">
        <title>Complete genome sequence and phylogenetic analysis of Limnochorda pilosa.</title>
        <authorList>
            <person name="Watanabe M."/>
            <person name="Kojima H."/>
            <person name="Fukui M."/>
        </authorList>
    </citation>
    <scope>NUCLEOTIDE SEQUENCE [LARGE SCALE GENOMIC DNA]</scope>
    <source>
        <strain evidence="8">HC45</strain>
    </source>
</reference>
<dbReference type="KEGG" id="lpil:LIP_2962"/>
<dbReference type="RefSeq" id="WP_068139664.1">
    <property type="nucleotide sequence ID" value="NZ_AP014924.1"/>
</dbReference>
<name>A0A0K2SNW3_LIMPI</name>
<dbReference type="PATRIC" id="fig|1555112.3.peg.3008"/>
<dbReference type="NCBIfam" id="TIGR00208">
    <property type="entry name" value="fliS"/>
    <property type="match status" value="1"/>
</dbReference>
<evidence type="ECO:0000256" key="3">
    <source>
        <dbReference type="ARBA" id="ARBA00022490"/>
    </source>
</evidence>
<dbReference type="AlphaFoldDB" id="A0A0K2SNW3"/>
<comment type="subcellular location">
    <subcellularLocation>
        <location evidence="1 6">Cytoplasm</location>
        <location evidence="1 6">Cytosol</location>
    </subcellularLocation>
</comment>
<dbReference type="PANTHER" id="PTHR34773">
    <property type="entry name" value="FLAGELLAR SECRETION CHAPERONE FLIS"/>
    <property type="match status" value="1"/>
</dbReference>
<dbReference type="InterPro" id="IPR003713">
    <property type="entry name" value="FliS"/>
</dbReference>
<dbReference type="InterPro" id="IPR036584">
    <property type="entry name" value="FliS_sf"/>
</dbReference>
<comment type="similarity">
    <text evidence="2 6">Belongs to the FliS family.</text>
</comment>
<dbReference type="SUPFAM" id="SSF101116">
    <property type="entry name" value="Flagellar export chaperone FliS"/>
    <property type="match status" value="1"/>
</dbReference>
<dbReference type="Proteomes" id="UP000065807">
    <property type="component" value="Chromosome"/>
</dbReference>
<evidence type="ECO:0000313" key="7">
    <source>
        <dbReference type="EMBL" id="BAS28791.1"/>
    </source>
</evidence>
<dbReference type="EMBL" id="AP014924">
    <property type="protein sequence ID" value="BAS28791.1"/>
    <property type="molecule type" value="Genomic_DNA"/>
</dbReference>
<dbReference type="GO" id="GO:0044780">
    <property type="term" value="P:bacterial-type flagellum assembly"/>
    <property type="evidence" value="ECO:0007669"/>
    <property type="project" value="InterPro"/>
</dbReference>
<keyword evidence="7" id="KW-0282">Flagellum</keyword>
<evidence type="ECO:0000313" key="8">
    <source>
        <dbReference type="Proteomes" id="UP000065807"/>
    </source>
</evidence>
<sequence>MSFRITAGAEGYQAYRRTQIETAPPEQLILMLYDGAIRFGRSARRAIEVGDRQKAHHDLTRAQDVISELIGSLDMAAGGEIAANLHELYRYLYQRLVQANVGKKVEPIDEVIHLVSELREGWYEGVVQGKGQPARDERAGG</sequence>
<dbReference type="OrthoDB" id="1524959at2"/>
<reference evidence="8" key="2">
    <citation type="journal article" date="2016" name="Int. J. Syst. Evol. Microbiol.">
        <title>Complete genome sequence and cell structure of Limnochorda pilosa, a Gram-negative spore-former within the phylum Firmicutes.</title>
        <authorList>
            <person name="Watanabe M."/>
            <person name="Kojima H."/>
            <person name="Fukui M."/>
        </authorList>
    </citation>
    <scope>NUCLEOTIDE SEQUENCE [LARGE SCALE GENOMIC DNA]</scope>
    <source>
        <strain evidence="8">HC45</strain>
    </source>
</reference>
<keyword evidence="3 6" id="KW-0963">Cytoplasm</keyword>
<evidence type="ECO:0000256" key="2">
    <source>
        <dbReference type="ARBA" id="ARBA00008787"/>
    </source>
</evidence>
<proteinExistence type="inferred from homology"/>
<gene>
    <name evidence="7" type="ORF">LIP_2962</name>
</gene>
<dbReference type="GO" id="GO:0005829">
    <property type="term" value="C:cytosol"/>
    <property type="evidence" value="ECO:0007669"/>
    <property type="project" value="UniProtKB-SubCell"/>
</dbReference>
<evidence type="ECO:0000256" key="6">
    <source>
        <dbReference type="PIRNR" id="PIRNR039090"/>
    </source>
</evidence>
<evidence type="ECO:0000256" key="1">
    <source>
        <dbReference type="ARBA" id="ARBA00004514"/>
    </source>
</evidence>
<organism evidence="7 8">
    <name type="scientific">Limnochorda pilosa</name>
    <dbReference type="NCBI Taxonomy" id="1555112"/>
    <lineage>
        <taxon>Bacteria</taxon>
        <taxon>Bacillati</taxon>
        <taxon>Bacillota</taxon>
        <taxon>Limnochordia</taxon>
        <taxon>Limnochordales</taxon>
        <taxon>Limnochordaceae</taxon>
        <taxon>Limnochorda</taxon>
    </lineage>
</organism>
<keyword evidence="7" id="KW-0966">Cell projection</keyword>
<dbReference type="Gene3D" id="1.20.120.340">
    <property type="entry name" value="Flagellar protein FliS"/>
    <property type="match status" value="1"/>
</dbReference>
<protein>
    <recommendedName>
        <fullName evidence="6">Flagellar secretion chaperone FliS</fullName>
    </recommendedName>
</protein>